<dbReference type="EMBL" id="MDED01000002">
    <property type="protein sequence ID" value="PPU78431.1"/>
    <property type="molecule type" value="Genomic_DNA"/>
</dbReference>
<dbReference type="Gene3D" id="1.10.260.40">
    <property type="entry name" value="lambda repressor-like DNA-binding domains"/>
    <property type="match status" value="1"/>
</dbReference>
<sequence>MKFMRRLETAYATSASQQTAQHLATLVKNARIARGWSQLNLAERARISPATMSRIEQGNLGASLGTWLAVFERLGLLAKFAQLRDPASEAILDSTRAKRPLRSNTPDMDF</sequence>
<dbReference type="Pfam" id="PF13560">
    <property type="entry name" value="HTH_31"/>
    <property type="match status" value="1"/>
</dbReference>
<proteinExistence type="predicted"/>
<evidence type="ECO:0000313" key="3">
    <source>
        <dbReference type="Proteomes" id="UP000239561"/>
    </source>
</evidence>
<dbReference type="AlphaFoldDB" id="A0A2S7DXA9"/>
<comment type="caution">
    <text evidence="2">The sequence shown here is derived from an EMBL/GenBank/DDBJ whole genome shotgun (WGS) entry which is preliminary data.</text>
</comment>
<dbReference type="SUPFAM" id="SSF47413">
    <property type="entry name" value="lambda repressor-like DNA-binding domains"/>
    <property type="match status" value="1"/>
</dbReference>
<dbReference type="Proteomes" id="UP000239561">
    <property type="component" value="Unassembled WGS sequence"/>
</dbReference>
<dbReference type="PROSITE" id="PS50943">
    <property type="entry name" value="HTH_CROC1"/>
    <property type="match status" value="1"/>
</dbReference>
<dbReference type="InterPro" id="IPR010982">
    <property type="entry name" value="Lambda_DNA-bd_dom_sf"/>
</dbReference>
<feature type="domain" description="HTH cro/C1-type" evidence="1">
    <location>
        <begin position="27"/>
        <end position="80"/>
    </location>
</feature>
<gene>
    <name evidence="2" type="ORF">XcuCFBP2542_01685</name>
</gene>
<evidence type="ECO:0000259" key="1">
    <source>
        <dbReference type="PROSITE" id="PS50943"/>
    </source>
</evidence>
<dbReference type="InterPro" id="IPR001387">
    <property type="entry name" value="Cro/C1-type_HTH"/>
</dbReference>
<evidence type="ECO:0000313" key="2">
    <source>
        <dbReference type="EMBL" id="PPU78431.1"/>
    </source>
</evidence>
<protein>
    <recommendedName>
        <fullName evidence="1">HTH cro/C1-type domain-containing protein</fullName>
    </recommendedName>
</protein>
<dbReference type="GO" id="GO:0003677">
    <property type="term" value="F:DNA binding"/>
    <property type="evidence" value="ECO:0007669"/>
    <property type="project" value="InterPro"/>
</dbReference>
<dbReference type="CDD" id="cd00093">
    <property type="entry name" value="HTH_XRE"/>
    <property type="match status" value="1"/>
</dbReference>
<dbReference type="SMART" id="SM00530">
    <property type="entry name" value="HTH_XRE"/>
    <property type="match status" value="1"/>
</dbReference>
<reference evidence="2 3" key="1">
    <citation type="submission" date="2016-08" db="EMBL/GenBank/DDBJ databases">
        <authorList>
            <person name="Seilhamer J.J."/>
        </authorList>
    </citation>
    <scope>NUCLEOTIDE SEQUENCE [LARGE SCALE GENOMIC DNA]</scope>
    <source>
        <strain evidence="2 3">CFBP2542</strain>
    </source>
</reference>
<organism evidence="2 3">
    <name type="scientific">Xanthomonas cucurbitae</name>
    <dbReference type="NCBI Taxonomy" id="56453"/>
    <lineage>
        <taxon>Bacteria</taxon>
        <taxon>Pseudomonadati</taxon>
        <taxon>Pseudomonadota</taxon>
        <taxon>Gammaproteobacteria</taxon>
        <taxon>Lysobacterales</taxon>
        <taxon>Lysobacteraceae</taxon>
        <taxon>Xanthomonas</taxon>
    </lineage>
</organism>
<name>A0A2S7DXA9_9XANT</name>
<accession>A0A2S7DXA9</accession>